<organism evidence="1 2">
    <name type="scientific">Ascosphaera apis ARSEF 7405</name>
    <dbReference type="NCBI Taxonomy" id="392613"/>
    <lineage>
        <taxon>Eukaryota</taxon>
        <taxon>Fungi</taxon>
        <taxon>Dikarya</taxon>
        <taxon>Ascomycota</taxon>
        <taxon>Pezizomycotina</taxon>
        <taxon>Eurotiomycetes</taxon>
        <taxon>Eurotiomycetidae</taxon>
        <taxon>Onygenales</taxon>
        <taxon>Ascosphaeraceae</taxon>
        <taxon>Ascosphaera</taxon>
    </lineage>
</organism>
<accession>A0A167VCY5</accession>
<protein>
    <submittedName>
        <fullName evidence="1">Uncharacterized protein</fullName>
    </submittedName>
</protein>
<dbReference type="VEuPathDB" id="FungiDB:AAP_05736"/>
<dbReference type="EMBL" id="AZGZ01000035">
    <property type="protein sequence ID" value="KZZ87355.1"/>
    <property type="molecule type" value="Genomic_DNA"/>
</dbReference>
<dbReference type="Proteomes" id="UP000242877">
    <property type="component" value="Unassembled WGS sequence"/>
</dbReference>
<name>A0A167VCY5_9EURO</name>
<reference evidence="1 2" key="1">
    <citation type="journal article" date="2016" name="Genome Biol. Evol.">
        <title>Divergent and convergent evolution of fungal pathogenicity.</title>
        <authorList>
            <person name="Shang Y."/>
            <person name="Xiao G."/>
            <person name="Zheng P."/>
            <person name="Cen K."/>
            <person name="Zhan S."/>
            <person name="Wang C."/>
        </authorList>
    </citation>
    <scope>NUCLEOTIDE SEQUENCE [LARGE SCALE GENOMIC DNA]</scope>
    <source>
        <strain evidence="1 2">ARSEF 7405</strain>
    </source>
</reference>
<sequence length="129" mass="13760">MCPPSAQKDCILAIMRPLPDSPSTIRAEATAYTYKSNCEKIGNGTKIGHDGTATLDDAPGGSIGIQGFLNDNFTDEHKYNWAAVKFTHASDGPGLMGLKHTVPNADEQGSLWTCGNVDGISRCHITIHC</sequence>
<keyword evidence="2" id="KW-1185">Reference proteome</keyword>
<dbReference type="AlphaFoldDB" id="A0A167VCY5"/>
<proteinExistence type="predicted"/>
<dbReference type="OrthoDB" id="10337640at2759"/>
<evidence type="ECO:0000313" key="2">
    <source>
        <dbReference type="Proteomes" id="UP000242877"/>
    </source>
</evidence>
<evidence type="ECO:0000313" key="1">
    <source>
        <dbReference type="EMBL" id="KZZ87355.1"/>
    </source>
</evidence>
<gene>
    <name evidence="1" type="ORF">AAP_05736</name>
</gene>
<comment type="caution">
    <text evidence="1">The sequence shown here is derived from an EMBL/GenBank/DDBJ whole genome shotgun (WGS) entry which is preliminary data.</text>
</comment>